<evidence type="ECO:0000313" key="3">
    <source>
        <dbReference type="Proteomes" id="UP000430345"/>
    </source>
</evidence>
<dbReference type="OrthoDB" id="9792148at2"/>
<dbReference type="InterPro" id="IPR042070">
    <property type="entry name" value="PucR_C-HTH_sf"/>
</dbReference>
<dbReference type="EMBL" id="WHJC01000073">
    <property type="protein sequence ID" value="MPQ43496.1"/>
    <property type="molecule type" value="Genomic_DNA"/>
</dbReference>
<accession>A0A6I1MIY4</accession>
<name>A0A6I1MIY4_9CLOT</name>
<dbReference type="PANTHER" id="PTHR33744:SF15">
    <property type="entry name" value="CARBOHYDRATE DIACID REGULATOR"/>
    <property type="match status" value="1"/>
</dbReference>
<organism evidence="2 3">
    <name type="scientific">Clostridium tarantellae</name>
    <dbReference type="NCBI Taxonomy" id="39493"/>
    <lineage>
        <taxon>Bacteria</taxon>
        <taxon>Bacillati</taxon>
        <taxon>Bacillota</taxon>
        <taxon>Clostridia</taxon>
        <taxon>Eubacteriales</taxon>
        <taxon>Clostridiaceae</taxon>
        <taxon>Clostridium</taxon>
    </lineage>
</organism>
<dbReference type="PANTHER" id="PTHR33744">
    <property type="entry name" value="CARBOHYDRATE DIACID REGULATOR"/>
    <property type="match status" value="1"/>
</dbReference>
<protein>
    <recommendedName>
        <fullName evidence="1">PucR C-terminal helix-turn-helix domain-containing protein</fullName>
    </recommendedName>
</protein>
<dbReference type="Pfam" id="PF13556">
    <property type="entry name" value="HTH_30"/>
    <property type="match status" value="1"/>
</dbReference>
<comment type="caution">
    <text evidence="2">The sequence shown here is derived from an EMBL/GenBank/DDBJ whole genome shotgun (WGS) entry which is preliminary data.</text>
</comment>
<dbReference type="Gene3D" id="1.10.10.2840">
    <property type="entry name" value="PucR C-terminal helix-turn-helix domain"/>
    <property type="match status" value="1"/>
</dbReference>
<dbReference type="RefSeq" id="WP_152889068.1">
    <property type="nucleotide sequence ID" value="NZ_WHJC01000073.1"/>
</dbReference>
<dbReference type="AlphaFoldDB" id="A0A6I1MIY4"/>
<dbReference type="InterPro" id="IPR025736">
    <property type="entry name" value="PucR_C-HTH_dom"/>
</dbReference>
<proteinExistence type="predicted"/>
<dbReference type="InterPro" id="IPR009057">
    <property type="entry name" value="Homeodomain-like_sf"/>
</dbReference>
<evidence type="ECO:0000313" key="2">
    <source>
        <dbReference type="EMBL" id="MPQ43496.1"/>
    </source>
</evidence>
<feature type="domain" description="PucR C-terminal helix-turn-helix" evidence="1">
    <location>
        <begin position="252"/>
        <end position="306"/>
    </location>
</feature>
<reference evidence="2 3" key="1">
    <citation type="submission" date="2019-10" db="EMBL/GenBank/DDBJ databases">
        <title>The Genome Sequence of Clostridium tarantellae Isolated from Fish Brain.</title>
        <authorList>
            <person name="Bano L."/>
            <person name="Kiel M."/>
            <person name="Sales G."/>
            <person name="Doxey A.C."/>
            <person name="Mansfield M.J."/>
            <person name="Schiavone M."/>
            <person name="Rossetto O."/>
            <person name="Pirazzini M."/>
            <person name="Dobrindt U."/>
            <person name="Montecucco C."/>
        </authorList>
    </citation>
    <scope>NUCLEOTIDE SEQUENCE [LARGE SCALE GENOMIC DNA]</scope>
    <source>
        <strain evidence="2 3">DSM 3997</strain>
    </source>
</reference>
<dbReference type="SUPFAM" id="SSF46689">
    <property type="entry name" value="Homeodomain-like"/>
    <property type="match status" value="1"/>
</dbReference>
<sequence>MCSFHNFISELYLNTQIPFYIQLEGEEEVKSPIAAIYGEELVKTNIEIGDKKGIIKTPKKYENCISLLKYCIENKLKEIYLRKEEAIINILDGKGINLSIFKNNLSFLLNPFYIIIIYAKDMEQEVLELLKEGYNEYETVSLIYNNYIILVGNLDDIEEHVVSIKDSISSNLFSKCYIAYGKVEGITDLWEAFFKNMSNIELAIKYNLEEQIYEEKSLLFESIIDNIDESVKAMLYKKFDNGLLKLDNDMTKTIEVFFQCGLNISDASKQLYVHRNTLIYRLDKIQKFTGYDIRNFNEAVIFKIAFFIWRSQQ</sequence>
<keyword evidence="3" id="KW-1185">Reference proteome</keyword>
<dbReference type="InterPro" id="IPR051448">
    <property type="entry name" value="CdaR-like_regulators"/>
</dbReference>
<dbReference type="Proteomes" id="UP000430345">
    <property type="component" value="Unassembled WGS sequence"/>
</dbReference>
<evidence type="ECO:0000259" key="1">
    <source>
        <dbReference type="Pfam" id="PF13556"/>
    </source>
</evidence>
<gene>
    <name evidence="2" type="ORF">GBZ86_06970</name>
</gene>